<dbReference type="RefSeq" id="XP_038808672.1">
    <property type="nucleotide sequence ID" value="XM_038955022.1"/>
</dbReference>
<comment type="caution">
    <text evidence="1">The sequence shown here is derived from an EMBL/GenBank/DDBJ whole genome shotgun (WGS) entry which is preliminary data.</text>
</comment>
<keyword evidence="2" id="KW-1185">Reference proteome</keyword>
<reference evidence="1 2" key="1">
    <citation type="journal article" date="2020" name="Genome Biol. Evol.">
        <title>Comparative genomics of Sclerotiniaceae.</title>
        <authorList>
            <person name="Valero Jimenez C.A."/>
            <person name="Steentjes M."/>
            <person name="Scholten O.E."/>
            <person name="Van Kan J.A.L."/>
        </authorList>
    </citation>
    <scope>NUCLEOTIDE SEQUENCE [LARGE SCALE GENOMIC DNA]</scope>
    <source>
        <strain evidence="1 2">B1</strain>
    </source>
</reference>
<protein>
    <submittedName>
        <fullName evidence="1">Uncharacterized protein</fullName>
    </submittedName>
</protein>
<dbReference type="EMBL" id="RCSX01000017">
    <property type="protein sequence ID" value="KAF7924348.1"/>
    <property type="molecule type" value="Genomic_DNA"/>
</dbReference>
<proteinExistence type="predicted"/>
<organism evidence="1 2">
    <name type="scientific">Botrytis deweyae</name>
    <dbReference type="NCBI Taxonomy" id="2478750"/>
    <lineage>
        <taxon>Eukaryota</taxon>
        <taxon>Fungi</taxon>
        <taxon>Dikarya</taxon>
        <taxon>Ascomycota</taxon>
        <taxon>Pezizomycotina</taxon>
        <taxon>Leotiomycetes</taxon>
        <taxon>Helotiales</taxon>
        <taxon>Sclerotiniaceae</taxon>
        <taxon>Botrytis</taxon>
    </lineage>
</organism>
<evidence type="ECO:0000313" key="1">
    <source>
        <dbReference type="EMBL" id="KAF7924348.1"/>
    </source>
</evidence>
<sequence length="152" mass="16771">MPHGPYEVHFPTNQSKFWPETLSASTPDMCSDFSYATTESRCPSGGFSELERWSFWGLHSGPELTTGNLVNIRFYEPYSSTNRQLASSLFPYVALQGLWNIIAPLNLRGHPVSQPKLSSQAAASILQPFIQVKCNIFESDSITTAIGGPEAI</sequence>
<dbReference type="Proteomes" id="UP000783213">
    <property type="component" value="Unassembled WGS sequence"/>
</dbReference>
<dbReference type="GeneID" id="62234172"/>
<name>A0ABQ7IHT2_9HELO</name>
<accession>A0ABQ7IHT2</accession>
<evidence type="ECO:0000313" key="2">
    <source>
        <dbReference type="Proteomes" id="UP000783213"/>
    </source>
</evidence>
<gene>
    <name evidence="1" type="ORF">EAE98_007399</name>
</gene>